<evidence type="ECO:0000256" key="1">
    <source>
        <dbReference type="ARBA" id="ARBA00004651"/>
    </source>
</evidence>
<keyword evidence="3" id="KW-1003">Cell membrane</keyword>
<gene>
    <name evidence="8" type="primary">cbiQ</name>
    <name evidence="8" type="ORF">ABFB10_06840</name>
</gene>
<dbReference type="CDD" id="cd16914">
    <property type="entry name" value="EcfT"/>
    <property type="match status" value="1"/>
</dbReference>
<dbReference type="Proteomes" id="UP001428774">
    <property type="component" value="Unassembled WGS sequence"/>
</dbReference>
<dbReference type="PANTHER" id="PTHR34857:SF2">
    <property type="entry name" value="SLL0384 PROTEIN"/>
    <property type="match status" value="1"/>
</dbReference>
<dbReference type="InterPro" id="IPR003339">
    <property type="entry name" value="ABC/ECF_trnsptr_transmembrane"/>
</dbReference>
<comment type="subcellular location">
    <subcellularLocation>
        <location evidence="1">Cell membrane</location>
        <topology evidence="1">Multi-pass membrane protein</topology>
    </subcellularLocation>
</comment>
<accession>A0AAW9SMS0</accession>
<dbReference type="InterPro" id="IPR051611">
    <property type="entry name" value="ECF_transporter_component"/>
</dbReference>
<dbReference type="RefSeq" id="WP_347165939.1">
    <property type="nucleotide sequence ID" value="NZ_JBDNCH010000002.1"/>
</dbReference>
<dbReference type="EMBL" id="JBDNCH010000002">
    <property type="protein sequence ID" value="MEN9060797.1"/>
    <property type="molecule type" value="Genomic_DNA"/>
</dbReference>
<dbReference type="Pfam" id="PF02361">
    <property type="entry name" value="CbiQ"/>
    <property type="match status" value="1"/>
</dbReference>
<keyword evidence="5 7" id="KW-1133">Transmembrane helix</keyword>
<sequence>MSHSFSQAAAPLDPTIPPGGFPAVLERLDPRMRIAVACLFAVVTVALSGLPALTAALACALLLLLMARLPVRRTLKRVAMMDSFIFFMLALLPFTVPGDAIFTLWGFPATWQGLARAVEIGLTANAVVLVLLVLVGTLEPVTLGHALYRMKVPETLVHLMMFNIRYVEVLRAEYLRLRAAMKVRGFRPGTNWHSYRSYGYLVGMMLVRAIDRSERVLAAMKCRGFTGRMMLLQDFRLGAADWRFAALAGLACAALLGLDMTWR</sequence>
<evidence type="ECO:0000256" key="4">
    <source>
        <dbReference type="ARBA" id="ARBA00022692"/>
    </source>
</evidence>
<evidence type="ECO:0000256" key="5">
    <source>
        <dbReference type="ARBA" id="ARBA00022989"/>
    </source>
</evidence>
<evidence type="ECO:0000256" key="3">
    <source>
        <dbReference type="ARBA" id="ARBA00022475"/>
    </source>
</evidence>
<comment type="caution">
    <text evidence="8">The sequence shown here is derived from an EMBL/GenBank/DDBJ whole genome shotgun (WGS) entry which is preliminary data.</text>
</comment>
<evidence type="ECO:0000256" key="2">
    <source>
        <dbReference type="ARBA" id="ARBA00008564"/>
    </source>
</evidence>
<feature type="transmembrane region" description="Helical" evidence="7">
    <location>
        <begin position="34"/>
        <end position="64"/>
    </location>
</feature>
<keyword evidence="4 7" id="KW-0812">Transmembrane</keyword>
<dbReference type="GO" id="GO:0043190">
    <property type="term" value="C:ATP-binding cassette (ABC) transporter complex"/>
    <property type="evidence" value="ECO:0007669"/>
    <property type="project" value="InterPro"/>
</dbReference>
<reference evidence="8 9" key="1">
    <citation type="submission" date="2024-05" db="EMBL/GenBank/DDBJ databases">
        <title>Genome sequence of Ponticoccus litoralis KCCM 90028.</title>
        <authorList>
            <person name="Kim J.M."/>
            <person name="Lee J.K."/>
            <person name="Choi B.J."/>
            <person name="Bayburt H."/>
            <person name="Baek J.H."/>
            <person name="Jeon C.O."/>
        </authorList>
    </citation>
    <scope>NUCLEOTIDE SEQUENCE [LARGE SCALE GENOMIC DNA]</scope>
    <source>
        <strain evidence="8 9">KCCM 90028</strain>
    </source>
</reference>
<organism evidence="8 9">
    <name type="scientific">Ponticoccus litoralis</name>
    <dbReference type="NCBI Taxonomy" id="422297"/>
    <lineage>
        <taxon>Bacteria</taxon>
        <taxon>Pseudomonadati</taxon>
        <taxon>Pseudomonadota</taxon>
        <taxon>Alphaproteobacteria</taxon>
        <taxon>Rhodobacterales</taxon>
        <taxon>Roseobacteraceae</taxon>
        <taxon>Ponticoccus</taxon>
    </lineage>
</organism>
<evidence type="ECO:0000256" key="6">
    <source>
        <dbReference type="ARBA" id="ARBA00023136"/>
    </source>
</evidence>
<name>A0AAW9SMS0_9RHOB</name>
<evidence type="ECO:0000313" key="9">
    <source>
        <dbReference type="Proteomes" id="UP001428774"/>
    </source>
</evidence>
<keyword evidence="9" id="KW-1185">Reference proteome</keyword>
<evidence type="ECO:0000256" key="7">
    <source>
        <dbReference type="SAM" id="Phobius"/>
    </source>
</evidence>
<proteinExistence type="inferred from homology"/>
<dbReference type="GO" id="GO:0006824">
    <property type="term" value="P:cobalt ion transport"/>
    <property type="evidence" value="ECO:0007669"/>
    <property type="project" value="InterPro"/>
</dbReference>
<keyword evidence="6 7" id="KW-0472">Membrane</keyword>
<dbReference type="InterPro" id="IPR012809">
    <property type="entry name" value="ECF_CbiQ"/>
</dbReference>
<dbReference type="NCBIfam" id="TIGR02454">
    <property type="entry name" value="ECF_T_CbiQ"/>
    <property type="match status" value="1"/>
</dbReference>
<feature type="transmembrane region" description="Helical" evidence="7">
    <location>
        <begin position="120"/>
        <end position="141"/>
    </location>
</feature>
<evidence type="ECO:0000313" key="8">
    <source>
        <dbReference type="EMBL" id="MEN9060797.1"/>
    </source>
</evidence>
<feature type="transmembrane region" description="Helical" evidence="7">
    <location>
        <begin position="84"/>
        <end position="108"/>
    </location>
</feature>
<dbReference type="AlphaFoldDB" id="A0AAW9SMS0"/>
<dbReference type="PANTHER" id="PTHR34857">
    <property type="entry name" value="SLL0384 PROTEIN"/>
    <property type="match status" value="1"/>
</dbReference>
<comment type="similarity">
    <text evidence="2">Belongs to the CbiQ family.</text>
</comment>
<protein>
    <submittedName>
        <fullName evidence="8">Cobalt ECF transporter T component CbiQ</fullName>
    </submittedName>
</protein>